<feature type="domain" description="HTH araC/xylS-type" evidence="6">
    <location>
        <begin position="169"/>
        <end position="269"/>
    </location>
</feature>
<evidence type="ECO:0000256" key="3">
    <source>
        <dbReference type="ARBA" id="ARBA00023125"/>
    </source>
</evidence>
<dbReference type="PANTHER" id="PTHR46796">
    <property type="entry name" value="HTH-TYPE TRANSCRIPTIONAL ACTIVATOR RHAS-RELATED"/>
    <property type="match status" value="1"/>
</dbReference>
<name>A0A1H3TLY7_9BACI</name>
<evidence type="ECO:0000313" key="8">
    <source>
        <dbReference type="Proteomes" id="UP000198935"/>
    </source>
</evidence>
<dbReference type="STRING" id="1503961.SAMN05421736_11557"/>
<dbReference type="GO" id="GO:0043565">
    <property type="term" value="F:sequence-specific DNA binding"/>
    <property type="evidence" value="ECO:0007669"/>
    <property type="project" value="InterPro"/>
</dbReference>
<dbReference type="SUPFAM" id="SSF51215">
    <property type="entry name" value="Regulatory protein AraC"/>
    <property type="match status" value="1"/>
</dbReference>
<dbReference type="InterPro" id="IPR050204">
    <property type="entry name" value="AraC_XylS_family_regulators"/>
</dbReference>
<organism evidence="7 8">
    <name type="scientific">Evansella caseinilytica</name>
    <dbReference type="NCBI Taxonomy" id="1503961"/>
    <lineage>
        <taxon>Bacteria</taxon>
        <taxon>Bacillati</taxon>
        <taxon>Bacillota</taxon>
        <taxon>Bacilli</taxon>
        <taxon>Bacillales</taxon>
        <taxon>Bacillaceae</taxon>
        <taxon>Evansella</taxon>
    </lineage>
</organism>
<dbReference type="Pfam" id="PF12833">
    <property type="entry name" value="HTH_18"/>
    <property type="match status" value="1"/>
</dbReference>
<keyword evidence="3" id="KW-0238">DNA-binding</keyword>
<dbReference type="GO" id="GO:0003700">
    <property type="term" value="F:DNA-binding transcription factor activity"/>
    <property type="evidence" value="ECO:0007669"/>
    <property type="project" value="InterPro"/>
</dbReference>
<dbReference type="InterPro" id="IPR037923">
    <property type="entry name" value="HTH-like"/>
</dbReference>
<dbReference type="InterPro" id="IPR009057">
    <property type="entry name" value="Homeodomain-like_sf"/>
</dbReference>
<keyword evidence="4" id="KW-0010">Activator</keyword>
<protein>
    <submittedName>
        <fullName evidence="7">AraC-like ligand binding domain-containing protein</fullName>
    </submittedName>
</protein>
<dbReference type="InterPro" id="IPR018060">
    <property type="entry name" value="HTH_AraC"/>
</dbReference>
<dbReference type="EMBL" id="FNPI01000015">
    <property type="protein sequence ID" value="SDZ50888.1"/>
    <property type="molecule type" value="Genomic_DNA"/>
</dbReference>
<keyword evidence="1" id="KW-0963">Cytoplasm</keyword>
<dbReference type="PROSITE" id="PS00041">
    <property type="entry name" value="HTH_ARAC_FAMILY_1"/>
    <property type="match status" value="1"/>
</dbReference>
<dbReference type="AlphaFoldDB" id="A0A1H3TLY7"/>
<dbReference type="InterPro" id="IPR020449">
    <property type="entry name" value="Tscrpt_reg_AraC-type_HTH"/>
</dbReference>
<dbReference type="InterPro" id="IPR018062">
    <property type="entry name" value="HTH_AraC-typ_CS"/>
</dbReference>
<dbReference type="PROSITE" id="PS01124">
    <property type="entry name" value="HTH_ARAC_FAMILY_2"/>
    <property type="match status" value="1"/>
</dbReference>
<dbReference type="Gene3D" id="2.60.120.280">
    <property type="entry name" value="Regulatory protein AraC"/>
    <property type="match status" value="1"/>
</dbReference>
<gene>
    <name evidence="7" type="ORF">SAMN05421736_11557</name>
</gene>
<dbReference type="SUPFAM" id="SSF46689">
    <property type="entry name" value="Homeodomain-like"/>
    <property type="match status" value="2"/>
</dbReference>
<dbReference type="PANTHER" id="PTHR46796:SF13">
    <property type="entry name" value="HTH-TYPE TRANSCRIPTIONAL ACTIVATOR RHAS"/>
    <property type="match status" value="1"/>
</dbReference>
<keyword evidence="2" id="KW-0805">Transcription regulation</keyword>
<evidence type="ECO:0000313" key="7">
    <source>
        <dbReference type="EMBL" id="SDZ50888.1"/>
    </source>
</evidence>
<evidence type="ECO:0000256" key="1">
    <source>
        <dbReference type="ARBA" id="ARBA00022490"/>
    </source>
</evidence>
<sequence length="270" mass="31245">MLTPYNEKELPLFAESVGFNPNQEKLIRPDGYSYFHWIQTVHGEGEIIYHDKSLLLPKNSGVLLSPHVPHVYKATSKTKQWQTYYFTFGGEMASFLIAKLSMQPSAFYQWEETTPLSRLVERILQRAETAEDIFGINASTDVYYFLMTLKRYGKLQEKTAVSSNITKLQPLIQWMEAHIGNPDVGLDEMAEVLHVSKRHLNSLFRETFDVSPYVYFLNLRMRKAKQLLIEEDDVAVKDIAARVGFLSSSHFVATFRKYVGVPPEQFRRLH</sequence>
<dbReference type="SMART" id="SM00342">
    <property type="entry name" value="HTH_ARAC"/>
    <property type="match status" value="1"/>
</dbReference>
<accession>A0A1H3TLY7</accession>
<evidence type="ECO:0000259" key="6">
    <source>
        <dbReference type="PROSITE" id="PS01124"/>
    </source>
</evidence>
<keyword evidence="8" id="KW-1185">Reference proteome</keyword>
<evidence type="ECO:0000256" key="4">
    <source>
        <dbReference type="ARBA" id="ARBA00023159"/>
    </source>
</evidence>
<dbReference type="Pfam" id="PF02311">
    <property type="entry name" value="AraC_binding"/>
    <property type="match status" value="1"/>
</dbReference>
<dbReference type="Gene3D" id="1.10.10.60">
    <property type="entry name" value="Homeodomain-like"/>
    <property type="match status" value="2"/>
</dbReference>
<dbReference type="InterPro" id="IPR003313">
    <property type="entry name" value="AraC-bd"/>
</dbReference>
<reference evidence="8" key="1">
    <citation type="submission" date="2016-10" db="EMBL/GenBank/DDBJ databases">
        <authorList>
            <person name="Varghese N."/>
            <person name="Submissions S."/>
        </authorList>
    </citation>
    <scope>NUCLEOTIDE SEQUENCE [LARGE SCALE GENOMIC DNA]</scope>
    <source>
        <strain evidence="8">SP</strain>
    </source>
</reference>
<proteinExistence type="predicted"/>
<dbReference type="Proteomes" id="UP000198935">
    <property type="component" value="Unassembled WGS sequence"/>
</dbReference>
<dbReference type="PRINTS" id="PR00032">
    <property type="entry name" value="HTHARAC"/>
</dbReference>
<evidence type="ECO:0000256" key="2">
    <source>
        <dbReference type="ARBA" id="ARBA00023015"/>
    </source>
</evidence>
<evidence type="ECO:0000256" key="5">
    <source>
        <dbReference type="ARBA" id="ARBA00023163"/>
    </source>
</evidence>
<keyword evidence="5" id="KW-0804">Transcription</keyword>